<feature type="region of interest" description="Disordered" evidence="1">
    <location>
        <begin position="169"/>
        <end position="203"/>
    </location>
</feature>
<gene>
    <name evidence="2" type="ORF">GIB67_018558</name>
</gene>
<dbReference type="AlphaFoldDB" id="A0A7J7LWA4"/>
<sequence>MQSQEEDPHPSTLPGFRVTRVPERAVTRSRSERKKKYHIGHHTIETITWEPWLESKVSQIEDVLTTKLLSRKRMPLQVPNGNCEYYLGDRCWRQLTGEELIPMDPPLSMSPHIRPTLQEMRQARGVVAPDSWYAATPLAESARNAQTIQDLIGENLQLRRWHDVRVVTLPPRGGSMTRQRGSGLRSRGGGTSRKGQGIGDDSE</sequence>
<name>A0A7J7LWA4_9MAGN</name>
<dbReference type="Proteomes" id="UP000541444">
    <property type="component" value="Unassembled WGS sequence"/>
</dbReference>
<proteinExistence type="predicted"/>
<keyword evidence="3" id="KW-1185">Reference proteome</keyword>
<evidence type="ECO:0000313" key="2">
    <source>
        <dbReference type="EMBL" id="KAF6146905.1"/>
    </source>
</evidence>
<organism evidence="2 3">
    <name type="scientific">Kingdonia uniflora</name>
    <dbReference type="NCBI Taxonomy" id="39325"/>
    <lineage>
        <taxon>Eukaryota</taxon>
        <taxon>Viridiplantae</taxon>
        <taxon>Streptophyta</taxon>
        <taxon>Embryophyta</taxon>
        <taxon>Tracheophyta</taxon>
        <taxon>Spermatophyta</taxon>
        <taxon>Magnoliopsida</taxon>
        <taxon>Ranunculales</taxon>
        <taxon>Circaeasteraceae</taxon>
        <taxon>Kingdonia</taxon>
    </lineage>
</organism>
<evidence type="ECO:0000256" key="1">
    <source>
        <dbReference type="SAM" id="MobiDB-lite"/>
    </source>
</evidence>
<comment type="caution">
    <text evidence="2">The sequence shown here is derived from an EMBL/GenBank/DDBJ whole genome shotgun (WGS) entry which is preliminary data.</text>
</comment>
<dbReference type="EMBL" id="JACGCM010001954">
    <property type="protein sequence ID" value="KAF6146905.1"/>
    <property type="molecule type" value="Genomic_DNA"/>
</dbReference>
<reference evidence="2 3" key="1">
    <citation type="journal article" date="2020" name="IScience">
        <title>Genome Sequencing of the Endangered Kingdonia uniflora (Circaeasteraceae, Ranunculales) Reveals Potential Mechanisms of Evolutionary Specialization.</title>
        <authorList>
            <person name="Sun Y."/>
            <person name="Deng T."/>
            <person name="Zhang A."/>
            <person name="Moore M.J."/>
            <person name="Landis J.B."/>
            <person name="Lin N."/>
            <person name="Zhang H."/>
            <person name="Zhang X."/>
            <person name="Huang J."/>
            <person name="Zhang X."/>
            <person name="Sun H."/>
            <person name="Wang H."/>
        </authorList>
    </citation>
    <scope>NUCLEOTIDE SEQUENCE [LARGE SCALE GENOMIC DNA]</scope>
    <source>
        <strain evidence="2">TB1705</strain>
        <tissue evidence="2">Leaf</tissue>
    </source>
</reference>
<feature type="compositionally biased region" description="Gly residues" evidence="1">
    <location>
        <begin position="186"/>
        <end position="203"/>
    </location>
</feature>
<evidence type="ECO:0000313" key="3">
    <source>
        <dbReference type="Proteomes" id="UP000541444"/>
    </source>
</evidence>
<protein>
    <submittedName>
        <fullName evidence="2">Uncharacterized protein</fullName>
    </submittedName>
</protein>
<accession>A0A7J7LWA4</accession>